<dbReference type="Pfam" id="PF05035">
    <property type="entry name" value="DGOK"/>
    <property type="match status" value="1"/>
</dbReference>
<dbReference type="InterPro" id="IPR043129">
    <property type="entry name" value="ATPase_NBD"/>
</dbReference>
<dbReference type="SUPFAM" id="SSF53067">
    <property type="entry name" value="Actin-like ATPase domain"/>
    <property type="match status" value="1"/>
</dbReference>
<dbReference type="Gene3D" id="3.30.420.300">
    <property type="entry name" value="2-keto-3-deoxy-galactonokinase, substrate binding domain"/>
    <property type="match status" value="1"/>
</dbReference>
<accession>A0A1G5PKQ7</accession>
<dbReference type="GO" id="GO:0008671">
    <property type="term" value="F:2-dehydro-3-deoxygalactonokinase activity"/>
    <property type="evidence" value="ECO:0007669"/>
    <property type="project" value="InterPro"/>
</dbReference>
<sequence length="308" mass="32715">MTSGLDIPPAWIAADWGTTQVRVWLLAADGTVLARRTSDKGMGRISPDAYEGVLLELIGDALPIEGKLDVVICGMAGSRQGWSEAPYAATPCPPPSIDMATHVATQDARLNVHILPGVKQMSPADVMRGEETQIMGVTARDAQFDGVICLPGTHTKWAHVQAGQITEFATFMSGELFNVIGDHSVLRHSVGRDGWNETAFRNACVKAIENPNTLMQSLFGLRAEALVADLSPEAARATLSGLLLGAELTAAQSYWDSSDVTIVGENALSQAYAAALATQGKTPRIVDAEETTLNGLKAAHSHLQESQS</sequence>
<dbReference type="InterPro" id="IPR042258">
    <property type="entry name" value="DGOK_N"/>
</dbReference>
<reference evidence="1 2" key="1">
    <citation type="submission" date="2016-10" db="EMBL/GenBank/DDBJ databases">
        <authorList>
            <person name="de Groot N.N."/>
        </authorList>
    </citation>
    <scope>NUCLEOTIDE SEQUENCE [LARGE SCALE GENOMIC DNA]</scope>
    <source>
        <strain evidence="1 2">U95</strain>
    </source>
</reference>
<protein>
    <submittedName>
        <fullName evidence="1">2-keto-3-deoxygalactonate kinase</fullName>
    </submittedName>
</protein>
<dbReference type="InterPro" id="IPR042257">
    <property type="entry name" value="DGOK_C"/>
</dbReference>
<dbReference type="RefSeq" id="WP_090214750.1">
    <property type="nucleotide sequence ID" value="NZ_FMWG01000001.1"/>
</dbReference>
<keyword evidence="1" id="KW-0418">Kinase</keyword>
<keyword evidence="1" id="KW-0808">Transferase</keyword>
<evidence type="ECO:0000313" key="2">
    <source>
        <dbReference type="Proteomes" id="UP000198767"/>
    </source>
</evidence>
<dbReference type="Gene3D" id="3.30.420.310">
    <property type="entry name" value="2-keto-3-deoxy-galactonokinase, C-terminal domain"/>
    <property type="match status" value="1"/>
</dbReference>
<dbReference type="Proteomes" id="UP000198767">
    <property type="component" value="Unassembled WGS sequence"/>
</dbReference>
<name>A0A1G5PKQ7_9RHOB</name>
<dbReference type="AlphaFoldDB" id="A0A1G5PKQ7"/>
<proteinExistence type="predicted"/>
<evidence type="ECO:0000313" key="1">
    <source>
        <dbReference type="EMBL" id="SCZ49710.1"/>
    </source>
</evidence>
<organism evidence="1 2">
    <name type="scientific">Epibacterium ulvae</name>
    <dbReference type="NCBI Taxonomy" id="1156985"/>
    <lineage>
        <taxon>Bacteria</taxon>
        <taxon>Pseudomonadati</taxon>
        <taxon>Pseudomonadota</taxon>
        <taxon>Alphaproteobacteria</taxon>
        <taxon>Rhodobacterales</taxon>
        <taxon>Roseobacteraceae</taxon>
        <taxon>Epibacterium</taxon>
    </lineage>
</organism>
<gene>
    <name evidence="1" type="ORF">SAMN04488118_101146</name>
</gene>
<keyword evidence="2" id="KW-1185">Reference proteome</keyword>
<dbReference type="InterPro" id="IPR007729">
    <property type="entry name" value="DGOK"/>
</dbReference>
<dbReference type="EMBL" id="FMWG01000001">
    <property type="protein sequence ID" value="SCZ49710.1"/>
    <property type="molecule type" value="Genomic_DNA"/>
</dbReference>
<dbReference type="STRING" id="1156985.SAMN04488118_101146"/>
<dbReference type="GO" id="GO:0034194">
    <property type="term" value="P:D-galactonate catabolic process"/>
    <property type="evidence" value="ECO:0007669"/>
    <property type="project" value="InterPro"/>
</dbReference>
<dbReference type="OrthoDB" id="256574at2"/>